<dbReference type="PANTHER" id="PTHR23402">
    <property type="entry name" value="PROTEASE FAMILY C15 PYROGLUTAMYL-PEPTIDASE I-RELATED"/>
    <property type="match status" value="1"/>
</dbReference>
<dbReference type="Proteomes" id="UP001310594">
    <property type="component" value="Unassembled WGS sequence"/>
</dbReference>
<comment type="caution">
    <text evidence="5">The sequence shown here is derived from an EMBL/GenBank/DDBJ whole genome shotgun (WGS) entry which is preliminary data.</text>
</comment>
<dbReference type="InterPro" id="IPR016125">
    <property type="entry name" value="Peptidase_C15-like"/>
</dbReference>
<gene>
    <name evidence="5" type="ORF">LTR97_012846</name>
</gene>
<reference evidence="5" key="1">
    <citation type="submission" date="2023-08" db="EMBL/GenBank/DDBJ databases">
        <title>Black Yeasts Isolated from many extreme environments.</title>
        <authorList>
            <person name="Coleine C."/>
            <person name="Stajich J.E."/>
            <person name="Selbmann L."/>
        </authorList>
    </citation>
    <scope>NUCLEOTIDE SEQUENCE</scope>
    <source>
        <strain evidence="5">CCFEE 5810</strain>
    </source>
</reference>
<organism evidence="5 6">
    <name type="scientific">Elasticomyces elasticus</name>
    <dbReference type="NCBI Taxonomy" id="574655"/>
    <lineage>
        <taxon>Eukaryota</taxon>
        <taxon>Fungi</taxon>
        <taxon>Dikarya</taxon>
        <taxon>Ascomycota</taxon>
        <taxon>Pezizomycotina</taxon>
        <taxon>Dothideomycetes</taxon>
        <taxon>Dothideomycetidae</taxon>
        <taxon>Mycosphaerellales</taxon>
        <taxon>Teratosphaeriaceae</taxon>
        <taxon>Elasticomyces</taxon>
    </lineage>
</organism>
<comment type="similarity">
    <text evidence="1">Belongs to the peptidase C15 family.</text>
</comment>
<keyword evidence="3" id="KW-0378">Hydrolase</keyword>
<dbReference type="GO" id="GO:0008234">
    <property type="term" value="F:cysteine-type peptidase activity"/>
    <property type="evidence" value="ECO:0007669"/>
    <property type="project" value="UniProtKB-KW"/>
</dbReference>
<dbReference type="Gene3D" id="3.40.630.20">
    <property type="entry name" value="Peptidase C15, pyroglutamyl peptidase I-like"/>
    <property type="match status" value="1"/>
</dbReference>
<dbReference type="EMBL" id="JAVRQU010000031">
    <property type="protein sequence ID" value="KAK5689506.1"/>
    <property type="molecule type" value="Genomic_DNA"/>
</dbReference>
<keyword evidence="2" id="KW-0645">Protease</keyword>
<dbReference type="InterPro" id="IPR036440">
    <property type="entry name" value="Peptidase_C15-like_sf"/>
</dbReference>
<dbReference type="PANTHER" id="PTHR23402:SF1">
    <property type="entry name" value="PYROGLUTAMYL-PEPTIDASE I"/>
    <property type="match status" value="1"/>
</dbReference>
<evidence type="ECO:0000256" key="3">
    <source>
        <dbReference type="ARBA" id="ARBA00022801"/>
    </source>
</evidence>
<accession>A0AAN7ZYA7</accession>
<dbReference type="SUPFAM" id="SSF53182">
    <property type="entry name" value="Pyrrolidone carboxyl peptidase (pyroglutamate aminopeptidase)"/>
    <property type="match status" value="1"/>
</dbReference>
<evidence type="ECO:0000313" key="5">
    <source>
        <dbReference type="EMBL" id="KAK5689506.1"/>
    </source>
</evidence>
<dbReference type="AlphaFoldDB" id="A0AAN7ZYA7"/>
<evidence type="ECO:0000256" key="2">
    <source>
        <dbReference type="ARBA" id="ARBA00022670"/>
    </source>
</evidence>
<name>A0AAN7ZYA7_9PEZI</name>
<sequence length="244" mass="26963">MGSAAPDNDRAIAILVTGFGPFQAKFPVNPSYEIARSLPPSIPQASADDKPIQIIGYGSPIRVCYNEAKELIPELLEAYSKTVDLVLHIGMASGRKHYAAERYAHRTGYTKHKDLDGCFPQDEQAEKDFDDCPDLMETSLDYENVLQEWQSAISHAPEISPAHGADCRPSDNAGNFLCDYTYFNSLVWYGRRNKTIEGGHSADRPVMFLHVPAESDEKTLEQGAAVAVALIQAMVKDFMVHRSA</sequence>
<protein>
    <recommendedName>
        <fullName evidence="7">Peptidase C15, pyroglutamyl peptidase I-like protein</fullName>
    </recommendedName>
</protein>
<proteinExistence type="inferred from homology"/>
<dbReference type="Pfam" id="PF01470">
    <property type="entry name" value="Peptidase_C15"/>
    <property type="match status" value="1"/>
</dbReference>
<evidence type="ECO:0008006" key="7">
    <source>
        <dbReference type="Google" id="ProtNLM"/>
    </source>
</evidence>
<evidence type="ECO:0000256" key="1">
    <source>
        <dbReference type="ARBA" id="ARBA00006641"/>
    </source>
</evidence>
<keyword evidence="4" id="KW-0788">Thiol protease</keyword>
<dbReference type="GO" id="GO:0006508">
    <property type="term" value="P:proteolysis"/>
    <property type="evidence" value="ECO:0007669"/>
    <property type="project" value="UniProtKB-KW"/>
</dbReference>
<evidence type="ECO:0000256" key="4">
    <source>
        <dbReference type="ARBA" id="ARBA00022807"/>
    </source>
</evidence>
<evidence type="ECO:0000313" key="6">
    <source>
        <dbReference type="Proteomes" id="UP001310594"/>
    </source>
</evidence>